<keyword evidence="1 13" id="KW-0963">Cytoplasm</keyword>
<dbReference type="CDD" id="cd02440">
    <property type="entry name" value="AdoMet_MTases"/>
    <property type="match status" value="1"/>
</dbReference>
<keyword evidence="4 13" id="KW-0949">S-adenosyl-L-methionine</keyword>
<evidence type="ECO:0000313" key="16">
    <source>
        <dbReference type="Proteomes" id="UP000694569"/>
    </source>
</evidence>
<dbReference type="Ensembl" id="ENSLLET00000038185.1">
    <property type="protein sequence ID" value="ENSLLEP00000036764.1"/>
    <property type="gene ID" value="ENSLLEG00000023288.1"/>
</dbReference>
<evidence type="ECO:0000256" key="10">
    <source>
        <dbReference type="ARBA" id="ARBA00023242"/>
    </source>
</evidence>
<protein>
    <recommendedName>
        <fullName evidence="13">Protein arginine N-methyltransferase</fullName>
        <ecNumber evidence="13">2.1.1.321</ecNumber>
    </recommendedName>
</protein>
<dbReference type="PROSITE" id="PS51678">
    <property type="entry name" value="SAM_MT_PRMT"/>
    <property type="match status" value="2"/>
</dbReference>
<evidence type="ECO:0000256" key="11">
    <source>
        <dbReference type="ARBA" id="ARBA00025570"/>
    </source>
</evidence>
<keyword evidence="10 13" id="KW-0539">Nucleus</keyword>
<evidence type="ECO:0000256" key="13">
    <source>
        <dbReference type="PIRNR" id="PIRNR036946"/>
    </source>
</evidence>
<dbReference type="SUPFAM" id="SSF53335">
    <property type="entry name" value="S-adenosyl-L-methionine-dependent methyltransferases"/>
    <property type="match status" value="2"/>
</dbReference>
<dbReference type="AlphaFoldDB" id="A0A8C5QFJ0"/>
<dbReference type="GeneTree" id="ENSGT00940000156879"/>
<comment type="catalytic activity">
    <reaction evidence="12 13">
        <text>L-arginyl-[protein] + S-adenosyl-L-methionine = N(omega)-methyl-L-arginyl-[protein] + S-adenosyl-L-homocysteine + H(+)</text>
        <dbReference type="Rhea" id="RHEA:48100"/>
        <dbReference type="Rhea" id="RHEA-COMP:10532"/>
        <dbReference type="Rhea" id="RHEA-COMP:11990"/>
        <dbReference type="ChEBI" id="CHEBI:15378"/>
        <dbReference type="ChEBI" id="CHEBI:29965"/>
        <dbReference type="ChEBI" id="CHEBI:57856"/>
        <dbReference type="ChEBI" id="CHEBI:59789"/>
        <dbReference type="ChEBI" id="CHEBI:65280"/>
        <dbReference type="EC" id="2.1.1.321"/>
    </reaction>
</comment>
<keyword evidence="7 13" id="KW-0156">Chromatin regulator</keyword>
<keyword evidence="9 13" id="KW-0804">Transcription</keyword>
<dbReference type="PANTHER" id="PTHR11006">
    <property type="entry name" value="PROTEIN ARGININE N-METHYLTRANSFERASE"/>
    <property type="match status" value="1"/>
</dbReference>
<sequence length="733" mass="82876">MMKVFCGRVNPTTGSVDWLEEDEHYDYHQEIARSSYADMLHDKDRNQKYYQGIRAAVQRVKERGQEAIVLDIGTGTGLLSMMAATAGADFCYAIEVFKPMAEAAVRIIQANGLSDKIKVINKHSTEVTVGSDGDMKQRANILITELFDTELIGEGALPSYEHAQRNLMQGRWEAVPHRATVYAQLVESRRMWGWNKLFPLQMDSVDIRPPLAMQSCPGTLSVCDVQLGQMSPSDFTKLSDILCVFRVDFSQQVNSYAVSHPVHFTPIASGAAQVILSWWDIDMDPEGKITCSMKPSWMYPASQSVPWRDHWMQCVYFLPEERPVKEGEELCLTGHQDDYCVWYTLTEPRSSESPTMYRLGGVEVTSLLYNCGDTGSIPATAPLQKVSELDQVPLDRPACQCGAHITWNRTRFGELNDQHRMELYRDALRKVLTPSCVCLCVSDGSLLPFLAHSVGTAQNPYTCSMMKYIFTVESSSMSQHLMEKLFQTNELGDKIQVLQKSPAGITAADLHDKKISALIGEPFFTTSLLPWHNLYFWYSRTALSDRLTRDFTVLPLRASLYVLAVEFKDLWRIRSPCGICEGFDVSIMDEMIKDSLNFRESQEAEPHPLWEYPCRALSDPTKVMTFDFREPVPTEDMKSEGSFNLVRSGESHGVVLWMEYQLTEDISLSTGLLCASEEVGECQWYPHSKQGVYFFSSVLDPQSAPTHGFKSVTYLLTFDPKLGDIRMCFTQVS</sequence>
<reference evidence="15" key="2">
    <citation type="submission" date="2025-09" db="UniProtKB">
        <authorList>
            <consortium name="Ensembl"/>
        </authorList>
    </citation>
    <scope>IDENTIFICATION</scope>
</reference>
<keyword evidence="8 13" id="KW-0805">Transcription regulation</keyword>
<evidence type="ECO:0000256" key="6">
    <source>
        <dbReference type="ARBA" id="ARBA00022782"/>
    </source>
</evidence>
<dbReference type="GO" id="GO:0005829">
    <property type="term" value="C:cytosol"/>
    <property type="evidence" value="ECO:0007669"/>
    <property type="project" value="UniProtKB-SubCell"/>
</dbReference>
<evidence type="ECO:0000256" key="4">
    <source>
        <dbReference type="ARBA" id="ARBA00022691"/>
    </source>
</evidence>
<dbReference type="Pfam" id="PF06325">
    <property type="entry name" value="PrmA"/>
    <property type="match status" value="1"/>
</dbReference>
<dbReference type="GO" id="GO:0032259">
    <property type="term" value="P:methylation"/>
    <property type="evidence" value="ECO:0007669"/>
    <property type="project" value="UniProtKB-KW"/>
</dbReference>
<dbReference type="InterPro" id="IPR029063">
    <property type="entry name" value="SAM-dependent_MTases_sf"/>
</dbReference>
<dbReference type="EC" id="2.1.1.321" evidence="13"/>
<evidence type="ECO:0000256" key="2">
    <source>
        <dbReference type="ARBA" id="ARBA00022603"/>
    </source>
</evidence>
<dbReference type="GO" id="GO:0044020">
    <property type="term" value="F:histone H4R3 methyltransferase activity"/>
    <property type="evidence" value="ECO:0007669"/>
    <property type="project" value="UniProtKB-UniRule"/>
</dbReference>
<dbReference type="GO" id="GO:0005634">
    <property type="term" value="C:nucleus"/>
    <property type="evidence" value="ECO:0007669"/>
    <property type="project" value="UniProtKB-SubCell"/>
</dbReference>
<gene>
    <name evidence="15" type="primary">PRMT7</name>
</gene>
<evidence type="ECO:0000259" key="14">
    <source>
        <dbReference type="Pfam" id="PF22528"/>
    </source>
</evidence>
<accession>A0A8C5QFJ0</accession>
<dbReference type="FunFam" id="2.70.160.11:FF:000010">
    <property type="entry name" value="Protein arginine N-methyltransferase"/>
    <property type="match status" value="1"/>
</dbReference>
<keyword evidence="2 13" id="KW-0489">Methyltransferase</keyword>
<evidence type="ECO:0000313" key="15">
    <source>
        <dbReference type="Ensembl" id="ENSLLEP00000036764.1"/>
    </source>
</evidence>
<comment type="function">
    <text evidence="11 13">Arginine methyltransferase that can both catalyze the formation of omega-N monomethylarginine (MMA) and symmetrical dimethylarginine (sDMA), with a preference for the formation of MMA. Specifically mediates the symmetrical dimethylation of arginine residues in the small nuclear ribonucleoproteins Sm D1 (SNRPD1) and Sm D3 (SNRPD3); such methylation being required for the assembly and biogenesis of snRNP core particles. Specifically mediates the symmetric dimethylation of histone H4 'Arg-3' to form H4R3me2s. Plays a role in gene imprinting by being recruited by CTCFL at the H19 imprinted control region (ICR) and methylating histone H4 to form H4R3me2s, possibly leading to recruit DNA methyltransferases at these sites. May also play a role in embryonic stem cell (ESC) pluripotency. Also able to mediate the arginine methylation of histone H2A and myelin basic protein (MBP) in vitro; the relevance of such results is however unclear in vivo.</text>
</comment>
<evidence type="ECO:0000256" key="3">
    <source>
        <dbReference type="ARBA" id="ARBA00022679"/>
    </source>
</evidence>
<dbReference type="GO" id="GO:0000387">
    <property type="term" value="P:spliceosomal snRNP assembly"/>
    <property type="evidence" value="ECO:0007669"/>
    <property type="project" value="UniProtKB-UniRule"/>
</dbReference>
<dbReference type="GO" id="GO:0035241">
    <property type="term" value="F:protein-arginine omega-N monomethyltransferase activity"/>
    <property type="evidence" value="ECO:0007669"/>
    <property type="project" value="UniProtKB-EC"/>
</dbReference>
<proteinExistence type="inferred from homology"/>
<reference evidence="15" key="1">
    <citation type="submission" date="2025-08" db="UniProtKB">
        <authorList>
            <consortium name="Ensembl"/>
        </authorList>
    </citation>
    <scope>IDENTIFICATION</scope>
</reference>
<evidence type="ECO:0000256" key="5">
    <source>
        <dbReference type="ARBA" id="ARBA00022737"/>
    </source>
</evidence>
<dbReference type="Pfam" id="PF22528">
    <property type="entry name" value="PRMT_C"/>
    <property type="match status" value="2"/>
</dbReference>
<dbReference type="InterPro" id="IPR055135">
    <property type="entry name" value="PRMT_dom"/>
</dbReference>
<dbReference type="Gene3D" id="2.70.160.11">
    <property type="entry name" value="Hnrnp arginine n-methyltransferase1"/>
    <property type="match status" value="2"/>
</dbReference>
<evidence type="ECO:0000256" key="12">
    <source>
        <dbReference type="ARBA" id="ARBA00048213"/>
    </source>
</evidence>
<dbReference type="FunFam" id="2.70.160.11:FF:000004">
    <property type="entry name" value="Protein arginine N-methyltransferase 7"/>
    <property type="match status" value="1"/>
</dbReference>
<feature type="domain" description="Protein arginine N-methyltransferase" evidence="14">
    <location>
        <begin position="177"/>
        <end position="346"/>
    </location>
</feature>
<dbReference type="PIRSF" id="PIRSF036946">
    <property type="entry name" value="Arg_N-mtase"/>
    <property type="match status" value="1"/>
</dbReference>
<evidence type="ECO:0000256" key="8">
    <source>
        <dbReference type="ARBA" id="ARBA00023015"/>
    </source>
</evidence>
<name>A0A8C5QFJ0_9ANUR</name>
<comment type="similarity">
    <text evidence="13">Belongs to the class I-like SAM-binding methyltransferase superfamily. Protein arginine N-methyltransferase family. PRMT7 subfamily.</text>
</comment>
<keyword evidence="3 13" id="KW-0808">Transferase</keyword>
<keyword evidence="6 13" id="KW-0221">Differentiation</keyword>
<dbReference type="OrthoDB" id="412876at2759"/>
<keyword evidence="16" id="KW-1185">Reference proteome</keyword>
<evidence type="ECO:0000256" key="7">
    <source>
        <dbReference type="ARBA" id="ARBA00022853"/>
    </source>
</evidence>
<feature type="domain" description="Protein arginine N-methyltransferase" evidence="14">
    <location>
        <begin position="557"/>
        <end position="700"/>
    </location>
</feature>
<dbReference type="Gene3D" id="3.40.50.150">
    <property type="entry name" value="Vaccinia Virus protein VP39"/>
    <property type="match status" value="2"/>
</dbReference>
<dbReference type="FunFam" id="3.40.50.150:FF:000070">
    <property type="entry name" value="Protein arginine N-methyltransferase 7"/>
    <property type="match status" value="1"/>
</dbReference>
<keyword evidence="5" id="KW-0677">Repeat</keyword>
<dbReference type="GO" id="GO:0030154">
    <property type="term" value="P:cell differentiation"/>
    <property type="evidence" value="ECO:0007669"/>
    <property type="project" value="UniProtKB-KW"/>
</dbReference>
<dbReference type="PANTHER" id="PTHR11006:SF4">
    <property type="entry name" value="PROTEIN ARGININE N-METHYLTRANSFERASE 7"/>
    <property type="match status" value="1"/>
</dbReference>
<organism evidence="15 16">
    <name type="scientific">Leptobrachium leishanense</name>
    <name type="common">Leishan spiny toad</name>
    <dbReference type="NCBI Taxonomy" id="445787"/>
    <lineage>
        <taxon>Eukaryota</taxon>
        <taxon>Metazoa</taxon>
        <taxon>Chordata</taxon>
        <taxon>Craniata</taxon>
        <taxon>Vertebrata</taxon>
        <taxon>Euteleostomi</taxon>
        <taxon>Amphibia</taxon>
        <taxon>Batrachia</taxon>
        <taxon>Anura</taxon>
        <taxon>Pelobatoidea</taxon>
        <taxon>Megophryidae</taxon>
        <taxon>Leptobrachium</taxon>
    </lineage>
</organism>
<dbReference type="Proteomes" id="UP000694569">
    <property type="component" value="Unplaced"/>
</dbReference>
<evidence type="ECO:0000256" key="1">
    <source>
        <dbReference type="ARBA" id="ARBA00022490"/>
    </source>
</evidence>
<comment type="subcellular location">
    <subcellularLocation>
        <location evidence="13">Cytoplasm</location>
        <location evidence="13">Cytosol</location>
    </subcellularLocation>
    <subcellularLocation>
        <location evidence="13">Nucleus</location>
    </subcellularLocation>
</comment>
<dbReference type="InterPro" id="IPR014644">
    <property type="entry name" value="MeTrfase_PRMT7"/>
</dbReference>
<dbReference type="FunFam" id="3.40.50.150:FF:000071">
    <property type="entry name" value="Protein arginine N-methyltransferase 7"/>
    <property type="match status" value="1"/>
</dbReference>
<dbReference type="InterPro" id="IPR025799">
    <property type="entry name" value="Arg_MeTrfase"/>
</dbReference>
<evidence type="ECO:0000256" key="9">
    <source>
        <dbReference type="ARBA" id="ARBA00023163"/>
    </source>
</evidence>